<evidence type="ECO:0000256" key="5">
    <source>
        <dbReference type="ARBA" id="ARBA00022600"/>
    </source>
</evidence>
<proteinExistence type="inferred from homology"/>
<sequence length="776" mass="88841">MQNVHPYSRFTEHDIYLFREGKHYRLYDKFGSHEAELDGKAGTCFSLWAPHAEEVSVIADFNGWDSERHRLLPRWDGSGIWEGFIADVKWGAPYKYGIRTKTGALLEKSDPYALSFEQNVQAASLVSTTWYEWNDSEWMSGRHKNNSLQAPISVYEMHLGSWMRGTEDPERFLSYREIAERLVPYIKEMGFTHVEFMPVMEHPYEPSWGYQITGFFAANSRFGAPQDLMFLIDELHRNNIGVILDWVPSHFPGDANGLHVFDGTYLYEHEDPRQGFHPQWSSYLFNYGRPEVKSFLISNAMFWLDRYHADGLRVDAVTSMLYLDYAREVGEWIPNLFGGNVNLEAKEFLQEFNIAVYREFPEILTIAEESSDFPLLTTPVHDGGIGFGMKWMMGWMHDTLKYFKEDPVNRKYEHNKITFSSAYVFNANYMMPLSHDEVVHGKASMVYKMPGDEWQKFANLRALYAYMFTHPAAKLLFMGNEFAQTAEWKFAASLDWHLLEHNYHKGMQQLVKDLNRLYRNEPALYSSQFDPSGFEWVEANDDANSVFVYLRKGRKDEEVLMIVLNLTPNVLDYKIGVNEGTSWATVLNTDDQKYGGSGAPALVTDEEDDEWMYRPNAIVLSLPPLAAVVLRQQQKVSPPNRRRTINKSDKTLNPSEKMSLPKKEKRPGLFAGSESTADTEKKIDAKTIDFQQSKKPARQPAEPKAGKSKKETTKKSVDKKSDSAFISSSSVLGSNTEQKIDAKTLEANRDSGNGAETSAEGEVIKPVKSAKTGRKK</sequence>
<dbReference type="SUPFAM" id="SSF51011">
    <property type="entry name" value="Glycosyl hydrolase domain"/>
    <property type="match status" value="1"/>
</dbReference>
<dbReference type="InterPro" id="IPR006047">
    <property type="entry name" value="GH13_cat_dom"/>
</dbReference>
<dbReference type="SUPFAM" id="SSF51445">
    <property type="entry name" value="(Trans)glycosidases"/>
    <property type="match status" value="1"/>
</dbReference>
<dbReference type="InterPro" id="IPR004193">
    <property type="entry name" value="Glyco_hydro_13_N"/>
</dbReference>
<dbReference type="FunFam" id="2.60.40.1180:FF:000002">
    <property type="entry name" value="1,4-alpha-glucan branching enzyme GlgB"/>
    <property type="match status" value="1"/>
</dbReference>
<dbReference type="Gene3D" id="3.20.20.80">
    <property type="entry name" value="Glycosidases"/>
    <property type="match status" value="1"/>
</dbReference>
<name>A0A7D7LT04_9FLAO</name>
<evidence type="ECO:0000256" key="8">
    <source>
        <dbReference type="ARBA" id="ARBA00023056"/>
    </source>
</evidence>
<organism evidence="15 16">
    <name type="scientific">Marnyiella aurantia</name>
    <dbReference type="NCBI Taxonomy" id="2758037"/>
    <lineage>
        <taxon>Bacteria</taxon>
        <taxon>Pseudomonadati</taxon>
        <taxon>Bacteroidota</taxon>
        <taxon>Flavobacteriia</taxon>
        <taxon>Flavobacteriales</taxon>
        <taxon>Weeksellaceae</taxon>
        <taxon>Marnyiella</taxon>
    </lineage>
</organism>
<comment type="function">
    <text evidence="2 10">Catalyzes the formation of the alpha-1,6-glucosidic linkages in glycogen by scission of a 1,4-alpha-linked oligosaccharide from growing alpha-1,4-glucan chains and the subsequent attachment of the oligosaccharide to the alpha-1,6 position.</text>
</comment>
<feature type="region of interest" description="Disordered" evidence="12">
    <location>
        <begin position="632"/>
        <end position="776"/>
    </location>
</feature>
<keyword evidence="8 10" id="KW-0320">Glycogen biosynthesis</keyword>
<dbReference type="CDD" id="cd11322">
    <property type="entry name" value="AmyAc_Glg_BE"/>
    <property type="match status" value="1"/>
</dbReference>
<protein>
    <recommendedName>
        <fullName evidence="10">1,4-alpha-glucan branching enzyme GlgB</fullName>
        <ecNumber evidence="10">2.4.1.18</ecNumber>
    </recommendedName>
    <alternativeName>
        <fullName evidence="10">1,4-alpha-D-glucan:1,4-alpha-D-glucan 6-glucosyl-transferase</fullName>
    </alternativeName>
    <alternativeName>
        <fullName evidence="10">Alpha-(1-&gt;4)-glucan branching enzyme</fullName>
    </alternativeName>
    <alternativeName>
        <fullName evidence="10">Glycogen branching enzyme</fullName>
        <shortName evidence="10">BE</shortName>
    </alternativeName>
</protein>
<reference evidence="14" key="3">
    <citation type="submission" date="2020-07" db="EMBL/GenBank/DDBJ databases">
        <authorList>
            <person name="Yang C."/>
        </authorList>
    </citation>
    <scope>NUCLEOTIDE SEQUENCE</scope>
    <source>
        <strain evidence="14">Cx-624</strain>
    </source>
</reference>
<dbReference type="InterPro" id="IPR013780">
    <property type="entry name" value="Glyco_hydro_b"/>
</dbReference>
<reference evidence="15 16" key="1">
    <citation type="submission" date="2020-07" db="EMBL/GenBank/DDBJ databases">
        <title>Chryseobacterium sp.cx-624.</title>
        <authorList>
            <person name="Yang C."/>
        </authorList>
    </citation>
    <scope>NUCLEOTIDE SEQUENCE [LARGE SCALE GENOMIC DNA]</scope>
    <source>
        <strain evidence="16">cx-624</strain>
        <strain evidence="15">Cx-624</strain>
    </source>
</reference>
<comment type="subunit">
    <text evidence="10">Monomer.</text>
</comment>
<dbReference type="NCBIfam" id="NF008967">
    <property type="entry name" value="PRK12313.1"/>
    <property type="match status" value="1"/>
</dbReference>
<evidence type="ECO:0000256" key="1">
    <source>
        <dbReference type="ARBA" id="ARBA00000826"/>
    </source>
</evidence>
<evidence type="ECO:0000313" key="15">
    <source>
        <dbReference type="EMBL" id="QMS98175.1"/>
    </source>
</evidence>
<keyword evidence="17" id="KW-1185">Reference proteome</keyword>
<dbReference type="EMBL" id="CP059472">
    <property type="protein sequence ID" value="QMS98175.1"/>
    <property type="molecule type" value="Genomic_DNA"/>
</dbReference>
<dbReference type="InterPro" id="IPR017853">
    <property type="entry name" value="GH"/>
</dbReference>
<keyword evidence="7 10" id="KW-0808">Transferase</keyword>
<feature type="domain" description="Glycosyl hydrolase family 13 catalytic" evidence="13">
    <location>
        <begin position="156"/>
        <end position="518"/>
    </location>
</feature>
<evidence type="ECO:0000259" key="13">
    <source>
        <dbReference type="SMART" id="SM00642"/>
    </source>
</evidence>
<dbReference type="CDD" id="cd02855">
    <property type="entry name" value="E_set_GBE_prok_N"/>
    <property type="match status" value="1"/>
</dbReference>
<gene>
    <name evidence="10 15" type="primary">glgB</name>
    <name evidence="15" type="ORF">H1R16_10800</name>
    <name evidence="14" type="ORF">H2507_04665</name>
</gene>
<dbReference type="AlphaFoldDB" id="A0A7D7LT04"/>
<dbReference type="GO" id="GO:0003844">
    <property type="term" value="F:1,4-alpha-glucan branching enzyme activity"/>
    <property type="evidence" value="ECO:0007669"/>
    <property type="project" value="UniProtKB-UniRule"/>
</dbReference>
<evidence type="ECO:0000256" key="12">
    <source>
        <dbReference type="SAM" id="MobiDB-lite"/>
    </source>
</evidence>
<dbReference type="FunFam" id="3.20.20.80:FF:000003">
    <property type="entry name" value="1,4-alpha-glucan branching enzyme GlgB"/>
    <property type="match status" value="1"/>
</dbReference>
<evidence type="ECO:0000256" key="11">
    <source>
        <dbReference type="PIRSR" id="PIRSR000463-1"/>
    </source>
</evidence>
<comment type="catalytic activity">
    <reaction evidence="1 10">
        <text>Transfers a segment of a (1-&gt;4)-alpha-D-glucan chain to a primary hydroxy group in a similar glucan chain.</text>
        <dbReference type="EC" id="2.4.1.18"/>
    </reaction>
</comment>
<dbReference type="SMART" id="SM00642">
    <property type="entry name" value="Aamy"/>
    <property type="match status" value="1"/>
</dbReference>
<dbReference type="InterPro" id="IPR006048">
    <property type="entry name" value="A-amylase/branching_C"/>
</dbReference>
<comment type="similarity">
    <text evidence="4 10">Belongs to the glycosyl hydrolase 13 family. GlgB subfamily.</text>
</comment>
<dbReference type="PANTHER" id="PTHR43651:SF3">
    <property type="entry name" value="1,4-ALPHA-GLUCAN-BRANCHING ENZYME"/>
    <property type="match status" value="1"/>
</dbReference>
<evidence type="ECO:0000313" key="16">
    <source>
        <dbReference type="Proteomes" id="UP000515349"/>
    </source>
</evidence>
<dbReference type="Proteomes" id="UP000539710">
    <property type="component" value="Unassembled WGS sequence"/>
</dbReference>
<dbReference type="NCBIfam" id="TIGR01515">
    <property type="entry name" value="branching_enzym"/>
    <property type="match status" value="1"/>
</dbReference>
<feature type="compositionally biased region" description="Basic and acidic residues" evidence="12">
    <location>
        <begin position="704"/>
        <end position="722"/>
    </location>
</feature>
<dbReference type="UniPathway" id="UPA00164"/>
<dbReference type="GO" id="GO:0005978">
    <property type="term" value="P:glycogen biosynthetic process"/>
    <property type="evidence" value="ECO:0007669"/>
    <property type="project" value="UniProtKB-UniRule"/>
</dbReference>
<evidence type="ECO:0000256" key="4">
    <source>
        <dbReference type="ARBA" id="ARBA00009000"/>
    </source>
</evidence>
<dbReference type="GO" id="GO:0004553">
    <property type="term" value="F:hydrolase activity, hydrolyzing O-glycosyl compounds"/>
    <property type="evidence" value="ECO:0007669"/>
    <property type="project" value="InterPro"/>
</dbReference>
<dbReference type="InterPro" id="IPR013783">
    <property type="entry name" value="Ig-like_fold"/>
</dbReference>
<feature type="compositionally biased region" description="Basic and acidic residues" evidence="12">
    <location>
        <begin position="678"/>
        <end position="687"/>
    </location>
</feature>
<dbReference type="KEGG" id="cbau:H1R16_10800"/>
<dbReference type="Gene3D" id="2.60.40.10">
    <property type="entry name" value="Immunoglobulins"/>
    <property type="match status" value="1"/>
</dbReference>
<feature type="compositionally biased region" description="Basic and acidic residues" evidence="12">
    <location>
        <begin position="738"/>
        <end position="749"/>
    </location>
</feature>
<dbReference type="InterPro" id="IPR014756">
    <property type="entry name" value="Ig_E-set"/>
</dbReference>
<evidence type="ECO:0000256" key="2">
    <source>
        <dbReference type="ARBA" id="ARBA00002953"/>
    </source>
</evidence>
<comment type="pathway">
    <text evidence="3 10">Glycan biosynthesis; glycogen biosynthesis.</text>
</comment>
<reference evidence="17" key="2">
    <citation type="submission" date="2020-07" db="EMBL/GenBank/DDBJ databases">
        <title>Flavobacterium sp. xlx-214.</title>
        <authorList>
            <person name="Yang C."/>
        </authorList>
    </citation>
    <scope>NUCLEOTIDE SEQUENCE [LARGE SCALE GENOMIC DNA]</scope>
    <source>
        <strain evidence="17">CX-624</strain>
    </source>
</reference>
<dbReference type="EMBL" id="JACEUX010000001">
    <property type="protein sequence ID" value="MBA5246459.1"/>
    <property type="molecule type" value="Genomic_DNA"/>
</dbReference>
<dbReference type="PANTHER" id="PTHR43651">
    <property type="entry name" value="1,4-ALPHA-GLUCAN-BRANCHING ENZYME"/>
    <property type="match status" value="1"/>
</dbReference>
<evidence type="ECO:0000313" key="17">
    <source>
        <dbReference type="Proteomes" id="UP000539710"/>
    </source>
</evidence>
<dbReference type="InterPro" id="IPR037439">
    <property type="entry name" value="Branching_enzy"/>
</dbReference>
<dbReference type="Proteomes" id="UP000515349">
    <property type="component" value="Chromosome"/>
</dbReference>
<dbReference type="RefSeq" id="WP_181886539.1">
    <property type="nucleotide sequence ID" value="NZ_CP059472.1"/>
</dbReference>
<dbReference type="InterPro" id="IPR044143">
    <property type="entry name" value="GlgB_N_E_set_prok"/>
</dbReference>
<evidence type="ECO:0000256" key="7">
    <source>
        <dbReference type="ARBA" id="ARBA00022679"/>
    </source>
</evidence>
<evidence type="ECO:0000256" key="10">
    <source>
        <dbReference type="HAMAP-Rule" id="MF_00685"/>
    </source>
</evidence>
<feature type="active site" description="Proton donor" evidence="10 11">
    <location>
        <position position="368"/>
    </location>
</feature>
<keyword evidence="9 10" id="KW-0119">Carbohydrate metabolism</keyword>
<dbReference type="PIRSF" id="PIRSF000463">
    <property type="entry name" value="GlgB"/>
    <property type="match status" value="1"/>
</dbReference>
<feature type="active site" description="Nucleophile" evidence="10 11">
    <location>
        <position position="315"/>
    </location>
</feature>
<dbReference type="InterPro" id="IPR006407">
    <property type="entry name" value="GlgB"/>
</dbReference>
<evidence type="ECO:0000256" key="3">
    <source>
        <dbReference type="ARBA" id="ARBA00004964"/>
    </source>
</evidence>
<evidence type="ECO:0000256" key="6">
    <source>
        <dbReference type="ARBA" id="ARBA00022676"/>
    </source>
</evidence>
<dbReference type="SUPFAM" id="SSF81296">
    <property type="entry name" value="E set domains"/>
    <property type="match status" value="1"/>
</dbReference>
<dbReference type="GO" id="GO:0005829">
    <property type="term" value="C:cytosol"/>
    <property type="evidence" value="ECO:0007669"/>
    <property type="project" value="TreeGrafter"/>
</dbReference>
<dbReference type="HAMAP" id="MF_00685">
    <property type="entry name" value="GlgB"/>
    <property type="match status" value="1"/>
</dbReference>
<dbReference type="Gene3D" id="2.60.40.1180">
    <property type="entry name" value="Golgi alpha-mannosidase II"/>
    <property type="match status" value="1"/>
</dbReference>
<accession>A0A7D7LT04</accession>
<dbReference type="GO" id="GO:0043169">
    <property type="term" value="F:cation binding"/>
    <property type="evidence" value="ECO:0007669"/>
    <property type="project" value="InterPro"/>
</dbReference>
<dbReference type="Pfam" id="PF00128">
    <property type="entry name" value="Alpha-amylase"/>
    <property type="match status" value="1"/>
</dbReference>
<dbReference type="NCBIfam" id="NF003811">
    <property type="entry name" value="PRK05402.1"/>
    <property type="match status" value="1"/>
</dbReference>
<keyword evidence="6 10" id="KW-0328">Glycosyltransferase</keyword>
<evidence type="ECO:0000256" key="9">
    <source>
        <dbReference type="ARBA" id="ARBA00023277"/>
    </source>
</evidence>
<keyword evidence="5 10" id="KW-0321">Glycogen metabolism</keyword>
<evidence type="ECO:0000313" key="14">
    <source>
        <dbReference type="EMBL" id="MBA5246459.1"/>
    </source>
</evidence>
<dbReference type="Pfam" id="PF02806">
    <property type="entry name" value="Alpha-amylase_C"/>
    <property type="match status" value="1"/>
</dbReference>
<dbReference type="Pfam" id="PF02922">
    <property type="entry name" value="CBM_48"/>
    <property type="match status" value="1"/>
</dbReference>
<dbReference type="EC" id="2.4.1.18" evidence="10"/>